<dbReference type="AlphaFoldDB" id="A0A6C0J0Q1"/>
<evidence type="ECO:0000256" key="1">
    <source>
        <dbReference type="ARBA" id="ARBA00022723"/>
    </source>
</evidence>
<keyword evidence="3" id="KW-0862">Zinc</keyword>
<dbReference type="Pfam" id="PF13920">
    <property type="entry name" value="zf-C3HC4_3"/>
    <property type="match status" value="1"/>
</dbReference>
<keyword evidence="1" id="KW-0479">Metal-binding</keyword>
<keyword evidence="4" id="KW-0175">Coiled coil</keyword>
<reference evidence="6" key="1">
    <citation type="journal article" date="2020" name="Nature">
        <title>Giant virus diversity and host interactions through global metagenomics.</title>
        <authorList>
            <person name="Schulz F."/>
            <person name="Roux S."/>
            <person name="Paez-Espino D."/>
            <person name="Jungbluth S."/>
            <person name="Walsh D.A."/>
            <person name="Denef V.J."/>
            <person name="McMahon K.D."/>
            <person name="Konstantinidis K.T."/>
            <person name="Eloe-Fadrosh E.A."/>
            <person name="Kyrpides N.C."/>
            <person name="Woyke T."/>
        </authorList>
    </citation>
    <scope>NUCLEOTIDE SEQUENCE</scope>
    <source>
        <strain evidence="6">GVMAG-M-3300025699-48</strain>
    </source>
</reference>
<dbReference type="InterPro" id="IPR017907">
    <property type="entry name" value="Znf_RING_CS"/>
</dbReference>
<evidence type="ECO:0000313" key="6">
    <source>
        <dbReference type="EMBL" id="QHT99218.1"/>
    </source>
</evidence>
<dbReference type="PANTHER" id="PTHR12109">
    <property type="entry name" value="RING FINGER PROTEIN 141-RELATED"/>
    <property type="match status" value="1"/>
</dbReference>
<dbReference type="EMBL" id="MN740306">
    <property type="protein sequence ID" value="QHT99218.1"/>
    <property type="molecule type" value="Genomic_DNA"/>
</dbReference>
<evidence type="ECO:0000256" key="2">
    <source>
        <dbReference type="ARBA" id="ARBA00022771"/>
    </source>
</evidence>
<keyword evidence="2" id="KW-0863">Zinc-finger</keyword>
<dbReference type="GO" id="GO:0008270">
    <property type="term" value="F:zinc ion binding"/>
    <property type="evidence" value="ECO:0007669"/>
    <property type="project" value="UniProtKB-KW"/>
</dbReference>
<proteinExistence type="predicted"/>
<name>A0A6C0J0Q1_9ZZZZ</name>
<dbReference type="SUPFAM" id="SSF57850">
    <property type="entry name" value="RING/U-box"/>
    <property type="match status" value="1"/>
</dbReference>
<protein>
    <recommendedName>
        <fullName evidence="5">RING-type domain-containing protein</fullName>
    </recommendedName>
</protein>
<evidence type="ECO:0000256" key="4">
    <source>
        <dbReference type="SAM" id="Coils"/>
    </source>
</evidence>
<dbReference type="InterPro" id="IPR001841">
    <property type="entry name" value="Znf_RING"/>
</dbReference>
<sequence length="275" mass="33183">MPKQTREELFKHAFATFMEDFEVKTNNNNKRYMITTYDLISNTTNKNCYIQKYVLKVPNQVVLGHRDVYTVDDESNNIWEDEQPIYGEQEVPTIHEFIEAFDKYFKEFRLYINHRVVSHMYISNVWEHKSINNEILNLKIMYHKSHTPFPRPLTELEIKNKEIDRLLTLSDEYEEAIEELTFNYSVLQKKIIKIKKAKDTEMERNAIHYTRTQKLWREMYKKINEFQQCPVCYETIEPDALIVPNCTHMICDTCVRKCDNCPLCRDKYDEFIEID</sequence>
<dbReference type="InterPro" id="IPR013083">
    <property type="entry name" value="Znf_RING/FYVE/PHD"/>
</dbReference>
<feature type="domain" description="RING-type" evidence="5">
    <location>
        <begin position="229"/>
        <end position="265"/>
    </location>
</feature>
<evidence type="ECO:0000259" key="5">
    <source>
        <dbReference type="PROSITE" id="PS50089"/>
    </source>
</evidence>
<organism evidence="6">
    <name type="scientific">viral metagenome</name>
    <dbReference type="NCBI Taxonomy" id="1070528"/>
    <lineage>
        <taxon>unclassified sequences</taxon>
        <taxon>metagenomes</taxon>
        <taxon>organismal metagenomes</taxon>
    </lineage>
</organism>
<dbReference type="PROSITE" id="PS50089">
    <property type="entry name" value="ZF_RING_2"/>
    <property type="match status" value="1"/>
</dbReference>
<dbReference type="SMART" id="SM00184">
    <property type="entry name" value="RING"/>
    <property type="match status" value="1"/>
</dbReference>
<dbReference type="Gene3D" id="3.30.40.10">
    <property type="entry name" value="Zinc/RING finger domain, C3HC4 (zinc finger)"/>
    <property type="match status" value="1"/>
</dbReference>
<dbReference type="PROSITE" id="PS00518">
    <property type="entry name" value="ZF_RING_1"/>
    <property type="match status" value="1"/>
</dbReference>
<accession>A0A6C0J0Q1</accession>
<evidence type="ECO:0000256" key="3">
    <source>
        <dbReference type="ARBA" id="ARBA00022833"/>
    </source>
</evidence>
<dbReference type="InterPro" id="IPR047126">
    <property type="entry name" value="RNF141-like"/>
</dbReference>
<feature type="coiled-coil region" evidence="4">
    <location>
        <begin position="156"/>
        <end position="190"/>
    </location>
</feature>